<comment type="caution">
    <text evidence="6">The sequence shown here is derived from an EMBL/GenBank/DDBJ whole genome shotgun (WGS) entry which is preliminary data.</text>
</comment>
<evidence type="ECO:0000256" key="1">
    <source>
        <dbReference type="ARBA" id="ARBA00022734"/>
    </source>
</evidence>
<feature type="transmembrane region" description="Helical" evidence="4">
    <location>
        <begin position="70"/>
        <end position="93"/>
    </location>
</feature>
<feature type="domain" description="C-type lectin" evidence="5">
    <location>
        <begin position="111"/>
        <end position="222"/>
    </location>
</feature>
<name>A0A9Q0IH68_9TELE</name>
<reference evidence="6" key="1">
    <citation type="submission" date="2022-07" db="EMBL/GenBank/DDBJ databases">
        <title>Chromosome-level genome of Muraenolepis orangiensis.</title>
        <authorList>
            <person name="Kim J."/>
        </authorList>
    </citation>
    <scope>NUCLEOTIDE SEQUENCE</scope>
    <source>
        <strain evidence="6">KU_S4_2022</strain>
        <tissue evidence="6">Muscle</tissue>
    </source>
</reference>
<dbReference type="InterPro" id="IPR016187">
    <property type="entry name" value="CTDL_fold"/>
</dbReference>
<dbReference type="InterPro" id="IPR051379">
    <property type="entry name" value="C-type_Lectin_Receptor_IMM"/>
</dbReference>
<dbReference type="AlphaFoldDB" id="A0A9Q0IH68"/>
<dbReference type="SUPFAM" id="SSF56436">
    <property type="entry name" value="C-type lectin-like"/>
    <property type="match status" value="1"/>
</dbReference>
<dbReference type="SMART" id="SM00034">
    <property type="entry name" value="CLECT"/>
    <property type="match status" value="1"/>
</dbReference>
<dbReference type="PROSITE" id="PS50041">
    <property type="entry name" value="C_TYPE_LECTIN_2"/>
    <property type="match status" value="1"/>
</dbReference>
<sequence length="225" mass="25322">MEMKVVEVESGKDSPGPDPGQKLLENKTEDESKEYCALKCPTDDIYSEAVFDQTPFKQPVKPAKMTKYRVGVLLALGLILGVICLCQIIFIIMNAKSPQSQLCPSNDWVFFDHSCFLLSKERHTWNSSKHFCEGEGGILVVSSDPGMQKFLSEISVVARWVGLNYEGGKWIWLDKSVLAKSSQWPKVDKQHGLCAVLEKDKDKEQASLRSSRCDYLTHCICQLKV</sequence>
<feature type="compositionally biased region" description="Basic and acidic residues" evidence="3">
    <location>
        <begin position="1"/>
        <end position="12"/>
    </location>
</feature>
<dbReference type="GO" id="GO:0030246">
    <property type="term" value="F:carbohydrate binding"/>
    <property type="evidence" value="ECO:0007669"/>
    <property type="project" value="UniProtKB-KW"/>
</dbReference>
<keyword evidence="4" id="KW-0812">Transmembrane</keyword>
<gene>
    <name evidence="6" type="ORF">NHX12_001355</name>
</gene>
<evidence type="ECO:0000256" key="2">
    <source>
        <dbReference type="ARBA" id="ARBA00023157"/>
    </source>
</evidence>
<proteinExistence type="predicted"/>
<keyword evidence="4" id="KW-0472">Membrane</keyword>
<evidence type="ECO:0000313" key="7">
    <source>
        <dbReference type="Proteomes" id="UP001148018"/>
    </source>
</evidence>
<keyword evidence="4" id="KW-1133">Transmembrane helix</keyword>
<dbReference type="InterPro" id="IPR001304">
    <property type="entry name" value="C-type_lectin-like"/>
</dbReference>
<evidence type="ECO:0000256" key="4">
    <source>
        <dbReference type="SAM" id="Phobius"/>
    </source>
</evidence>
<dbReference type="EMBL" id="JANIIK010000109">
    <property type="protein sequence ID" value="KAJ3597838.1"/>
    <property type="molecule type" value="Genomic_DNA"/>
</dbReference>
<keyword evidence="1" id="KW-0430">Lectin</keyword>
<dbReference type="OrthoDB" id="6337382at2759"/>
<keyword evidence="2" id="KW-1015">Disulfide bond</keyword>
<dbReference type="PANTHER" id="PTHR46746">
    <property type="entry name" value="KILLER CELL LECTIN-LIKE RECEPTOR SUBFAMILY F MEMBER 2"/>
    <property type="match status" value="1"/>
</dbReference>
<accession>A0A9Q0IH68</accession>
<dbReference type="Gene3D" id="3.10.100.10">
    <property type="entry name" value="Mannose-Binding Protein A, subunit A"/>
    <property type="match status" value="1"/>
</dbReference>
<dbReference type="Proteomes" id="UP001148018">
    <property type="component" value="Unassembled WGS sequence"/>
</dbReference>
<protein>
    <recommendedName>
        <fullName evidence="5">C-type lectin domain-containing protein</fullName>
    </recommendedName>
</protein>
<feature type="region of interest" description="Disordered" evidence="3">
    <location>
        <begin position="1"/>
        <end position="30"/>
    </location>
</feature>
<dbReference type="Pfam" id="PF00059">
    <property type="entry name" value="Lectin_C"/>
    <property type="match status" value="1"/>
</dbReference>
<evidence type="ECO:0000313" key="6">
    <source>
        <dbReference type="EMBL" id="KAJ3597838.1"/>
    </source>
</evidence>
<keyword evidence="7" id="KW-1185">Reference proteome</keyword>
<dbReference type="PANTHER" id="PTHR46746:SF9">
    <property type="entry name" value="CD209 ANTIGEN-LIKE PROTEIN C-LIKE"/>
    <property type="match status" value="1"/>
</dbReference>
<dbReference type="InterPro" id="IPR016186">
    <property type="entry name" value="C-type_lectin-like/link_sf"/>
</dbReference>
<evidence type="ECO:0000256" key="3">
    <source>
        <dbReference type="SAM" id="MobiDB-lite"/>
    </source>
</evidence>
<evidence type="ECO:0000259" key="5">
    <source>
        <dbReference type="PROSITE" id="PS50041"/>
    </source>
</evidence>
<organism evidence="6 7">
    <name type="scientific">Muraenolepis orangiensis</name>
    <name type="common">Patagonian moray cod</name>
    <dbReference type="NCBI Taxonomy" id="630683"/>
    <lineage>
        <taxon>Eukaryota</taxon>
        <taxon>Metazoa</taxon>
        <taxon>Chordata</taxon>
        <taxon>Craniata</taxon>
        <taxon>Vertebrata</taxon>
        <taxon>Euteleostomi</taxon>
        <taxon>Actinopterygii</taxon>
        <taxon>Neopterygii</taxon>
        <taxon>Teleostei</taxon>
        <taxon>Neoteleostei</taxon>
        <taxon>Acanthomorphata</taxon>
        <taxon>Zeiogadaria</taxon>
        <taxon>Gadariae</taxon>
        <taxon>Gadiformes</taxon>
        <taxon>Muraenolepidoidei</taxon>
        <taxon>Muraenolepididae</taxon>
        <taxon>Muraenolepis</taxon>
    </lineage>
</organism>